<comment type="similarity">
    <text evidence="4">Belongs to the class-I pyridoxal-phosphate-dependent aminotransferase family.</text>
</comment>
<keyword evidence="3 4" id="KW-0808">Transferase</keyword>
<dbReference type="Gene3D" id="3.90.1150.10">
    <property type="entry name" value="Aspartate Aminotransferase, domain 1"/>
    <property type="match status" value="1"/>
</dbReference>
<evidence type="ECO:0000313" key="6">
    <source>
        <dbReference type="EMBL" id="RNI27907.1"/>
    </source>
</evidence>
<dbReference type="InterPro" id="IPR015421">
    <property type="entry name" value="PyrdxlP-dep_Trfase_major"/>
</dbReference>
<comment type="cofactor">
    <cofactor evidence="1 4">
        <name>pyridoxal 5'-phosphate</name>
        <dbReference type="ChEBI" id="CHEBI:597326"/>
    </cofactor>
</comment>
<dbReference type="PANTHER" id="PTHR42832">
    <property type="entry name" value="AMINO ACID AMINOTRANSFERASE"/>
    <property type="match status" value="1"/>
</dbReference>
<dbReference type="InterPro" id="IPR050881">
    <property type="entry name" value="LL-DAP_aminotransferase"/>
</dbReference>
<accession>A0A3M9MRS1</accession>
<dbReference type="InterPro" id="IPR004838">
    <property type="entry name" value="NHTrfase_class1_PyrdxlP-BS"/>
</dbReference>
<evidence type="ECO:0000256" key="4">
    <source>
        <dbReference type="RuleBase" id="RU000481"/>
    </source>
</evidence>
<evidence type="ECO:0000256" key="1">
    <source>
        <dbReference type="ARBA" id="ARBA00001933"/>
    </source>
</evidence>
<dbReference type="InterPro" id="IPR015422">
    <property type="entry name" value="PyrdxlP-dep_Trfase_small"/>
</dbReference>
<dbReference type="EC" id="2.6.1.-" evidence="4"/>
<dbReference type="AlphaFoldDB" id="A0A3M9MRS1"/>
<reference evidence="6 7" key="1">
    <citation type="submission" date="2018-11" db="EMBL/GenBank/DDBJ databases">
        <title>Rufibacter latericius sp. nov., isolated from water in Baiyang Lake.</title>
        <authorList>
            <person name="Yang Y."/>
        </authorList>
    </citation>
    <scope>NUCLEOTIDE SEQUENCE [LARGE SCALE GENOMIC DNA]</scope>
    <source>
        <strain evidence="6 7">MCC P1</strain>
    </source>
</reference>
<evidence type="ECO:0000313" key="7">
    <source>
        <dbReference type="Proteomes" id="UP000271010"/>
    </source>
</evidence>
<sequence>MIISSANRLEQVQEYYFSRKLAEVRALNAQGRNIMNLGIGDPDMAPSEETINALVQTARQTGVHGYQPYNSIAPLRQAMAHWYQRTYGVDLNPEHEILPLMGSKEGIFHVSMAFLNPGDKVLVPNPGYPAYAATARLVGAEPVFYTLREENGWLPDLQELQTILQAGDVKLMWLNYPHMPTGAEATKEMMQSLVDLALAHQFLLANDNPYSLVLPHQAPLSLLSVPRAKECCLEFNSLSKSHNMAGWRVGMVLGRQDYLQCVLRVKSNLDSGMFLPVQQAAVAALSNPDTWHQERNQVYAQRRQKVFELLDMLGCSYQKAAVGMFVWARVPQAVADVEAFLDDILYNAGVFLTLGKIFGTQGERYLRVSLCLPLEKIEEATKRILTHVTSATAELSL</sequence>
<dbReference type="InterPro" id="IPR015424">
    <property type="entry name" value="PyrdxlP-dep_Trfase"/>
</dbReference>
<protein>
    <recommendedName>
        <fullName evidence="4">Aminotransferase</fullName>
        <ecNumber evidence="4">2.6.1.-</ecNumber>
    </recommendedName>
</protein>
<dbReference type="CDD" id="cd00609">
    <property type="entry name" value="AAT_like"/>
    <property type="match status" value="1"/>
</dbReference>
<keyword evidence="2 4" id="KW-0032">Aminotransferase</keyword>
<keyword evidence="7" id="KW-1185">Reference proteome</keyword>
<dbReference type="EMBL" id="RJJE01000017">
    <property type="protein sequence ID" value="RNI27907.1"/>
    <property type="molecule type" value="Genomic_DNA"/>
</dbReference>
<comment type="caution">
    <text evidence="6">The sequence shown here is derived from an EMBL/GenBank/DDBJ whole genome shotgun (WGS) entry which is preliminary data.</text>
</comment>
<dbReference type="SUPFAM" id="SSF53383">
    <property type="entry name" value="PLP-dependent transferases"/>
    <property type="match status" value="1"/>
</dbReference>
<dbReference type="PROSITE" id="PS00105">
    <property type="entry name" value="AA_TRANSFER_CLASS_1"/>
    <property type="match status" value="1"/>
</dbReference>
<proteinExistence type="inferred from homology"/>
<dbReference type="Pfam" id="PF00155">
    <property type="entry name" value="Aminotran_1_2"/>
    <property type="match status" value="1"/>
</dbReference>
<dbReference type="InterPro" id="IPR004839">
    <property type="entry name" value="Aminotransferase_I/II_large"/>
</dbReference>
<dbReference type="OrthoDB" id="1489696at2"/>
<feature type="domain" description="Aminotransferase class I/classII large" evidence="5">
    <location>
        <begin position="33"/>
        <end position="384"/>
    </location>
</feature>
<dbReference type="RefSeq" id="WP_123134374.1">
    <property type="nucleotide sequence ID" value="NZ_RJJE01000017.1"/>
</dbReference>
<evidence type="ECO:0000259" key="5">
    <source>
        <dbReference type="Pfam" id="PF00155"/>
    </source>
</evidence>
<gene>
    <name evidence="6" type="ORF">EFA69_17620</name>
</gene>
<name>A0A3M9MRS1_9BACT</name>
<dbReference type="Gene3D" id="3.40.640.10">
    <property type="entry name" value="Type I PLP-dependent aspartate aminotransferase-like (Major domain)"/>
    <property type="match status" value="1"/>
</dbReference>
<dbReference type="PANTHER" id="PTHR42832:SF3">
    <property type="entry name" value="L-GLUTAMINE--4-(METHYLSULFANYL)-2-OXOBUTANOATE AMINOTRANSFERASE"/>
    <property type="match status" value="1"/>
</dbReference>
<organism evidence="6 7">
    <name type="scientific">Rufibacter immobilis</name>
    <dbReference type="NCBI Taxonomy" id="1348778"/>
    <lineage>
        <taxon>Bacteria</taxon>
        <taxon>Pseudomonadati</taxon>
        <taxon>Bacteroidota</taxon>
        <taxon>Cytophagia</taxon>
        <taxon>Cytophagales</taxon>
        <taxon>Hymenobacteraceae</taxon>
        <taxon>Rufibacter</taxon>
    </lineage>
</organism>
<dbReference type="GO" id="GO:0030170">
    <property type="term" value="F:pyridoxal phosphate binding"/>
    <property type="evidence" value="ECO:0007669"/>
    <property type="project" value="InterPro"/>
</dbReference>
<evidence type="ECO:0000256" key="3">
    <source>
        <dbReference type="ARBA" id="ARBA00022679"/>
    </source>
</evidence>
<evidence type="ECO:0000256" key="2">
    <source>
        <dbReference type="ARBA" id="ARBA00022576"/>
    </source>
</evidence>
<dbReference type="GO" id="GO:0008483">
    <property type="term" value="F:transaminase activity"/>
    <property type="evidence" value="ECO:0007669"/>
    <property type="project" value="UniProtKB-KW"/>
</dbReference>
<dbReference type="Proteomes" id="UP000271010">
    <property type="component" value="Unassembled WGS sequence"/>
</dbReference>